<dbReference type="Pfam" id="PF00089">
    <property type="entry name" value="Trypsin"/>
    <property type="match status" value="1"/>
</dbReference>
<dbReference type="GO" id="GO:0006508">
    <property type="term" value="P:proteolysis"/>
    <property type="evidence" value="ECO:0007669"/>
    <property type="project" value="UniProtKB-KW"/>
</dbReference>
<dbReference type="PROSITE" id="PS50240">
    <property type="entry name" value="TRYPSIN_DOM"/>
    <property type="match status" value="1"/>
</dbReference>
<keyword evidence="13" id="KW-0325">Glycoprotein</keyword>
<dbReference type="AlphaFoldDB" id="A0A336MQL0"/>
<keyword evidence="4 15" id="KW-0645">Protease</keyword>
<dbReference type="EC" id="3.4.21.-" evidence="15"/>
<dbReference type="InterPro" id="IPR001254">
    <property type="entry name" value="Trypsin_dom"/>
</dbReference>
<evidence type="ECO:0000256" key="3">
    <source>
        <dbReference type="ARBA" id="ARBA00022588"/>
    </source>
</evidence>
<dbReference type="GO" id="GO:0005576">
    <property type="term" value="C:extracellular region"/>
    <property type="evidence" value="ECO:0007669"/>
    <property type="project" value="UniProtKB-SubCell"/>
</dbReference>
<evidence type="ECO:0000256" key="10">
    <source>
        <dbReference type="ARBA" id="ARBA00022859"/>
    </source>
</evidence>
<dbReference type="GO" id="GO:0045087">
    <property type="term" value="P:innate immune response"/>
    <property type="evidence" value="ECO:0007669"/>
    <property type="project" value="UniProtKB-KW"/>
</dbReference>
<evidence type="ECO:0000256" key="4">
    <source>
        <dbReference type="ARBA" id="ARBA00022670"/>
    </source>
</evidence>
<dbReference type="VEuPathDB" id="VectorBase:CSON003275"/>
<evidence type="ECO:0000259" key="18">
    <source>
        <dbReference type="PROSITE" id="PS51888"/>
    </source>
</evidence>
<dbReference type="GO" id="GO:0046872">
    <property type="term" value="F:metal ion binding"/>
    <property type="evidence" value="ECO:0007669"/>
    <property type="project" value="UniProtKB-KW"/>
</dbReference>
<keyword evidence="8 15" id="KW-0720">Serine protease</keyword>
<keyword evidence="9" id="KW-0106">Calcium</keyword>
<dbReference type="PROSITE" id="PS00134">
    <property type="entry name" value="TRYPSIN_HIS"/>
    <property type="match status" value="1"/>
</dbReference>
<dbReference type="FunFam" id="2.40.10.10:FF:000078">
    <property type="entry name" value="Serine protease H137"/>
    <property type="match status" value="1"/>
</dbReference>
<evidence type="ECO:0000256" key="9">
    <source>
        <dbReference type="ARBA" id="ARBA00022837"/>
    </source>
</evidence>
<comment type="subcellular location">
    <subcellularLocation>
        <location evidence="1 16">Secreted</location>
    </subcellularLocation>
</comment>
<keyword evidence="3" id="KW-0399">Innate immunity</keyword>
<evidence type="ECO:0000256" key="1">
    <source>
        <dbReference type="ARBA" id="ARBA00004613"/>
    </source>
</evidence>
<dbReference type="CDD" id="cd00190">
    <property type="entry name" value="Tryp_SPc"/>
    <property type="match status" value="1"/>
</dbReference>
<dbReference type="GO" id="GO:0004252">
    <property type="term" value="F:serine-type endopeptidase activity"/>
    <property type="evidence" value="ECO:0007669"/>
    <property type="project" value="UniProtKB-UniRule"/>
</dbReference>
<evidence type="ECO:0000256" key="13">
    <source>
        <dbReference type="ARBA" id="ARBA00023180"/>
    </source>
</evidence>
<evidence type="ECO:0000256" key="8">
    <source>
        <dbReference type="ARBA" id="ARBA00022825"/>
    </source>
</evidence>
<dbReference type="Gene3D" id="3.30.1640.30">
    <property type="match status" value="1"/>
</dbReference>
<dbReference type="InterPro" id="IPR001314">
    <property type="entry name" value="Peptidase_S1A"/>
</dbReference>
<evidence type="ECO:0000256" key="14">
    <source>
        <dbReference type="ARBA" id="ARBA00024195"/>
    </source>
</evidence>
<evidence type="ECO:0000256" key="6">
    <source>
        <dbReference type="ARBA" id="ARBA00022729"/>
    </source>
</evidence>
<dbReference type="SMART" id="SM00680">
    <property type="entry name" value="CLIP"/>
    <property type="match status" value="1"/>
</dbReference>
<dbReference type="SUPFAM" id="SSF50494">
    <property type="entry name" value="Trypsin-like serine proteases"/>
    <property type="match status" value="1"/>
</dbReference>
<evidence type="ECO:0000256" key="5">
    <source>
        <dbReference type="ARBA" id="ARBA00022723"/>
    </source>
</evidence>
<dbReference type="PRINTS" id="PR00722">
    <property type="entry name" value="CHYMOTRYPSIN"/>
</dbReference>
<evidence type="ECO:0000256" key="2">
    <source>
        <dbReference type="ARBA" id="ARBA00022525"/>
    </source>
</evidence>
<dbReference type="InterPro" id="IPR038565">
    <property type="entry name" value="CLIP_sf"/>
</dbReference>
<reference evidence="19" key="1">
    <citation type="submission" date="2018-07" db="EMBL/GenBank/DDBJ databases">
        <authorList>
            <person name="Quirk P.G."/>
            <person name="Krulwich T.A."/>
        </authorList>
    </citation>
    <scope>NUCLEOTIDE SEQUENCE</scope>
</reference>
<keyword evidence="2 16" id="KW-0964">Secreted</keyword>
<dbReference type="GO" id="GO:0051604">
    <property type="term" value="P:protein maturation"/>
    <property type="evidence" value="ECO:0007669"/>
    <property type="project" value="UniProtKB-ARBA"/>
</dbReference>
<dbReference type="Gene3D" id="2.40.10.10">
    <property type="entry name" value="Trypsin-like serine proteases"/>
    <property type="match status" value="2"/>
</dbReference>
<dbReference type="SMART" id="SM00020">
    <property type="entry name" value="Tryp_SPc"/>
    <property type="match status" value="1"/>
</dbReference>
<feature type="signal peptide" evidence="16">
    <location>
        <begin position="1"/>
        <end position="19"/>
    </location>
</feature>
<dbReference type="InterPro" id="IPR033116">
    <property type="entry name" value="TRYPSIN_SER"/>
</dbReference>
<feature type="domain" description="Peptidase S1" evidence="17">
    <location>
        <begin position="126"/>
        <end position="379"/>
    </location>
</feature>
<dbReference type="InterPro" id="IPR018114">
    <property type="entry name" value="TRYPSIN_HIS"/>
</dbReference>
<dbReference type="EMBL" id="UFQT01001590">
    <property type="protein sequence ID" value="SSX31083.1"/>
    <property type="molecule type" value="Genomic_DNA"/>
</dbReference>
<accession>A0A336MQL0</accession>
<keyword evidence="12" id="KW-1015">Disulfide bond</keyword>
<name>A0A336MQL0_CULSO</name>
<dbReference type="PROSITE" id="PS00135">
    <property type="entry name" value="TRYPSIN_SER"/>
    <property type="match status" value="1"/>
</dbReference>
<gene>
    <name evidence="19" type="primary">CSON003275</name>
</gene>
<dbReference type="Pfam" id="PF12032">
    <property type="entry name" value="CLIP"/>
    <property type="match status" value="1"/>
</dbReference>
<dbReference type="InterPro" id="IPR009003">
    <property type="entry name" value="Peptidase_S1_PA"/>
</dbReference>
<dbReference type="InterPro" id="IPR043504">
    <property type="entry name" value="Peptidase_S1_PA_chymotrypsin"/>
</dbReference>
<organism evidence="19">
    <name type="scientific">Culicoides sonorensis</name>
    <name type="common">Biting midge</name>
    <dbReference type="NCBI Taxonomy" id="179676"/>
    <lineage>
        <taxon>Eukaryota</taxon>
        <taxon>Metazoa</taxon>
        <taxon>Ecdysozoa</taxon>
        <taxon>Arthropoda</taxon>
        <taxon>Hexapoda</taxon>
        <taxon>Insecta</taxon>
        <taxon>Pterygota</taxon>
        <taxon>Neoptera</taxon>
        <taxon>Endopterygota</taxon>
        <taxon>Diptera</taxon>
        <taxon>Nematocera</taxon>
        <taxon>Chironomoidea</taxon>
        <taxon>Ceratopogonidae</taxon>
        <taxon>Ceratopogoninae</taxon>
        <taxon>Culicoides</taxon>
        <taxon>Monoculicoides</taxon>
    </lineage>
</organism>
<evidence type="ECO:0000256" key="11">
    <source>
        <dbReference type="ARBA" id="ARBA00023145"/>
    </source>
</evidence>
<feature type="chain" id="PRO_5023961872" description="CLIP domain-containing serine protease" evidence="16">
    <location>
        <begin position="20"/>
        <end position="380"/>
    </location>
</feature>
<feature type="domain" description="Clip" evidence="18">
    <location>
        <begin position="24"/>
        <end position="78"/>
    </location>
</feature>
<sequence length="380" mass="41731">MTVQIITILISSLLTIVYGQSNGDCMTPFNERGTCISIRDCTTIWQIVTTAPRPLSQRVLNFLQSSVCDEPALRKVCCRYQDVAQGVPVPALIATNPVVQNDEIANHRNLNLLDTRNCGPISSDRIAYGNATSLFEFPWMALLQYEDSDGKDFKCGGSLINKRYVLTAAHCVANLRRGTRLTSVRLGEYDVSQTIDCQTVNREQICAPPVQDIKIERIIAHPGFNNPRWANDIALLRLNAEPDFTDFAVAPICLPVTNELINLPLSTLTVTGWGTTETLRRSDKLLKANLPYVQSVDCEKALRIRLTPGQFCAGGEGLVDSCGGDSGGPLQFPARLSGTKYIQFGVTSFGASGCGDDEGLPGVYANVRHYLKWILDNLEQ</sequence>
<dbReference type="PANTHER" id="PTHR24256">
    <property type="entry name" value="TRYPTASE-RELATED"/>
    <property type="match status" value="1"/>
</dbReference>
<keyword evidence="10" id="KW-0391">Immunity</keyword>
<comment type="similarity">
    <text evidence="14 16">Belongs to the peptidase S1 family. CLIP subfamily.</text>
</comment>
<evidence type="ECO:0000256" key="7">
    <source>
        <dbReference type="ARBA" id="ARBA00022801"/>
    </source>
</evidence>
<evidence type="ECO:0000259" key="17">
    <source>
        <dbReference type="PROSITE" id="PS50240"/>
    </source>
</evidence>
<dbReference type="InterPro" id="IPR051487">
    <property type="entry name" value="Ser/Thr_Proteases_Immune/Dev"/>
</dbReference>
<evidence type="ECO:0000313" key="19">
    <source>
        <dbReference type="EMBL" id="SSX31083.1"/>
    </source>
</evidence>
<evidence type="ECO:0000256" key="15">
    <source>
        <dbReference type="RuleBase" id="RU363034"/>
    </source>
</evidence>
<keyword evidence="11" id="KW-0865">Zymogen</keyword>
<comment type="domain">
    <text evidence="16">The clip domain consists of 35-55 residues which are 'knitted' together usually by 3 conserved disulfide bonds forming a clip-like compact structure.</text>
</comment>
<keyword evidence="6 16" id="KW-0732">Signal</keyword>
<dbReference type="FunFam" id="2.40.10.10:FF:000028">
    <property type="entry name" value="Serine protease easter"/>
    <property type="match status" value="1"/>
</dbReference>
<proteinExistence type="inferred from homology"/>
<keyword evidence="5" id="KW-0479">Metal-binding</keyword>
<dbReference type="InterPro" id="IPR022700">
    <property type="entry name" value="CLIP"/>
</dbReference>
<keyword evidence="7 15" id="KW-0378">Hydrolase</keyword>
<evidence type="ECO:0000256" key="12">
    <source>
        <dbReference type="ARBA" id="ARBA00023157"/>
    </source>
</evidence>
<dbReference type="OMA" id="PLMYPGK"/>
<protein>
    <recommendedName>
        <fullName evidence="16">CLIP domain-containing serine protease</fullName>
        <ecNumber evidence="15">3.4.21.-</ecNumber>
    </recommendedName>
</protein>
<evidence type="ECO:0000256" key="16">
    <source>
        <dbReference type="RuleBase" id="RU366078"/>
    </source>
</evidence>
<dbReference type="PROSITE" id="PS51888">
    <property type="entry name" value="CLIP"/>
    <property type="match status" value="1"/>
</dbReference>